<evidence type="ECO:0000313" key="2">
    <source>
        <dbReference type="EMBL" id="QDU45222.1"/>
    </source>
</evidence>
<reference evidence="2 3" key="1">
    <citation type="submission" date="2019-02" db="EMBL/GenBank/DDBJ databases">
        <title>Deep-cultivation of Planctomycetes and their phenomic and genomic characterization uncovers novel biology.</title>
        <authorList>
            <person name="Wiegand S."/>
            <person name="Jogler M."/>
            <person name="Boedeker C."/>
            <person name="Pinto D."/>
            <person name="Vollmers J."/>
            <person name="Rivas-Marin E."/>
            <person name="Kohn T."/>
            <person name="Peeters S.H."/>
            <person name="Heuer A."/>
            <person name="Rast P."/>
            <person name="Oberbeckmann S."/>
            <person name="Bunk B."/>
            <person name="Jeske O."/>
            <person name="Meyerdierks A."/>
            <person name="Storesund J.E."/>
            <person name="Kallscheuer N."/>
            <person name="Luecker S."/>
            <person name="Lage O.M."/>
            <person name="Pohl T."/>
            <person name="Merkel B.J."/>
            <person name="Hornburger P."/>
            <person name="Mueller R.-W."/>
            <person name="Bruemmer F."/>
            <person name="Labrenz M."/>
            <person name="Spormann A.M."/>
            <person name="Op den Camp H."/>
            <person name="Overmann J."/>
            <person name="Amann R."/>
            <person name="Jetten M.S.M."/>
            <person name="Mascher T."/>
            <person name="Medema M.H."/>
            <person name="Devos D.P."/>
            <person name="Kaster A.-K."/>
            <person name="Ovreas L."/>
            <person name="Rohde M."/>
            <person name="Galperin M.Y."/>
            <person name="Jogler C."/>
        </authorList>
    </citation>
    <scope>NUCLEOTIDE SEQUENCE [LARGE SCALE GENOMIC DNA]</scope>
    <source>
        <strain evidence="2 3">Mal52</strain>
    </source>
</reference>
<proteinExistence type="predicted"/>
<evidence type="ECO:0000313" key="3">
    <source>
        <dbReference type="Proteomes" id="UP000319383"/>
    </source>
</evidence>
<dbReference type="EMBL" id="CP036276">
    <property type="protein sequence ID" value="QDU45222.1"/>
    <property type="molecule type" value="Genomic_DNA"/>
</dbReference>
<accession>A0A517ZRV4</accession>
<dbReference type="RefSeq" id="WP_145377623.1">
    <property type="nucleotide sequence ID" value="NZ_CP036276.1"/>
</dbReference>
<dbReference type="Proteomes" id="UP000319383">
    <property type="component" value="Chromosome"/>
</dbReference>
<keyword evidence="3" id="KW-1185">Reference proteome</keyword>
<feature type="region of interest" description="Disordered" evidence="1">
    <location>
        <begin position="1"/>
        <end position="27"/>
    </location>
</feature>
<protein>
    <submittedName>
        <fullName evidence="2">Uncharacterized protein</fullName>
    </submittedName>
</protein>
<dbReference type="AlphaFoldDB" id="A0A517ZRV4"/>
<sequence>MSDSLLDKYVGKRSESQDTPSQPETDGFEDCGAFGWLRGVRDHAIMLEIRHKNGRITALGYAWLDSAEFDPSEGITLRFSGRTVKIIGRNLNGEVRPNIRLFDGLVRHRVPWIQEADGSANLQAPQGAAIIEEIAVK</sequence>
<name>A0A517ZRV4_9PLAN</name>
<evidence type="ECO:0000256" key="1">
    <source>
        <dbReference type="SAM" id="MobiDB-lite"/>
    </source>
</evidence>
<feature type="compositionally biased region" description="Basic and acidic residues" evidence="1">
    <location>
        <begin position="1"/>
        <end position="16"/>
    </location>
</feature>
<dbReference type="KEGG" id="sdyn:Mal52_37130"/>
<gene>
    <name evidence="2" type="ORF">Mal52_37130</name>
</gene>
<organism evidence="2 3">
    <name type="scientific">Symmachiella dynata</name>
    <dbReference type="NCBI Taxonomy" id="2527995"/>
    <lineage>
        <taxon>Bacteria</taxon>
        <taxon>Pseudomonadati</taxon>
        <taxon>Planctomycetota</taxon>
        <taxon>Planctomycetia</taxon>
        <taxon>Planctomycetales</taxon>
        <taxon>Planctomycetaceae</taxon>
        <taxon>Symmachiella</taxon>
    </lineage>
</organism>